<evidence type="ECO:0000259" key="1">
    <source>
        <dbReference type="Pfam" id="PF07883"/>
    </source>
</evidence>
<dbReference type="PANTHER" id="PTHR36440:SF1">
    <property type="entry name" value="PUTATIVE (AFU_ORTHOLOGUE AFUA_8G07350)-RELATED"/>
    <property type="match status" value="1"/>
</dbReference>
<organism evidence="2 3">
    <name type="scientific">Catellatospora aurea</name>
    <dbReference type="NCBI Taxonomy" id="1337874"/>
    <lineage>
        <taxon>Bacteria</taxon>
        <taxon>Bacillati</taxon>
        <taxon>Actinomycetota</taxon>
        <taxon>Actinomycetes</taxon>
        <taxon>Micromonosporales</taxon>
        <taxon>Micromonosporaceae</taxon>
        <taxon>Catellatospora</taxon>
    </lineage>
</organism>
<dbReference type="Proteomes" id="UP001596392">
    <property type="component" value="Unassembled WGS sequence"/>
</dbReference>
<dbReference type="RefSeq" id="WP_376804434.1">
    <property type="nucleotide sequence ID" value="NZ_JBHTAC010000001.1"/>
</dbReference>
<proteinExistence type="predicted"/>
<dbReference type="InterPro" id="IPR013096">
    <property type="entry name" value="Cupin_2"/>
</dbReference>
<sequence length="158" mass="17042">MTYTGDLGAVSAAYHPSGMAEQAVMGSGSTGRFVAPGSVTQGRFGLYEWHMPAGAGGADAHFHRTFSESFYVMTGTVRLYDGARWVDASAGDFLHVPEGGVHGFRNDSGAAASMLILFAPGIPREIYFRELADIAASGRQLSEDEWTELFARHDQYRA</sequence>
<comment type="caution">
    <text evidence="2">The sequence shown here is derived from an EMBL/GenBank/DDBJ whole genome shotgun (WGS) entry which is preliminary data.</text>
</comment>
<dbReference type="SUPFAM" id="SSF51182">
    <property type="entry name" value="RmlC-like cupins"/>
    <property type="match status" value="1"/>
</dbReference>
<reference evidence="3" key="1">
    <citation type="journal article" date="2019" name="Int. J. Syst. Evol. Microbiol.">
        <title>The Global Catalogue of Microorganisms (GCM) 10K type strain sequencing project: providing services to taxonomists for standard genome sequencing and annotation.</title>
        <authorList>
            <consortium name="The Broad Institute Genomics Platform"/>
            <consortium name="The Broad Institute Genome Sequencing Center for Infectious Disease"/>
            <person name="Wu L."/>
            <person name="Ma J."/>
        </authorList>
    </citation>
    <scope>NUCLEOTIDE SEQUENCE [LARGE SCALE GENOMIC DNA]</scope>
    <source>
        <strain evidence="3">CGMCC 1.9106</strain>
    </source>
</reference>
<dbReference type="InterPro" id="IPR014710">
    <property type="entry name" value="RmlC-like_jellyroll"/>
</dbReference>
<dbReference type="Gene3D" id="2.60.120.10">
    <property type="entry name" value="Jelly Rolls"/>
    <property type="match status" value="1"/>
</dbReference>
<gene>
    <name evidence="2" type="ORF">ACFQO7_00425</name>
</gene>
<dbReference type="PANTHER" id="PTHR36440">
    <property type="entry name" value="PUTATIVE (AFU_ORTHOLOGUE AFUA_8G07350)-RELATED"/>
    <property type="match status" value="1"/>
</dbReference>
<name>A0ABW2GLK5_9ACTN</name>
<accession>A0ABW2GLK5</accession>
<keyword evidence="3" id="KW-1185">Reference proteome</keyword>
<dbReference type="InterPro" id="IPR011051">
    <property type="entry name" value="RmlC_Cupin_sf"/>
</dbReference>
<dbReference type="Pfam" id="PF07883">
    <property type="entry name" value="Cupin_2"/>
    <property type="match status" value="1"/>
</dbReference>
<evidence type="ECO:0000313" key="2">
    <source>
        <dbReference type="EMBL" id="MFC7240930.1"/>
    </source>
</evidence>
<evidence type="ECO:0000313" key="3">
    <source>
        <dbReference type="Proteomes" id="UP001596392"/>
    </source>
</evidence>
<dbReference type="InterPro" id="IPR053146">
    <property type="entry name" value="QDO-like"/>
</dbReference>
<protein>
    <submittedName>
        <fullName evidence="2">Cupin domain-containing protein</fullName>
    </submittedName>
</protein>
<dbReference type="EMBL" id="JBHTAC010000001">
    <property type="protein sequence ID" value="MFC7240930.1"/>
    <property type="molecule type" value="Genomic_DNA"/>
</dbReference>
<feature type="domain" description="Cupin type-2" evidence="1">
    <location>
        <begin position="48"/>
        <end position="117"/>
    </location>
</feature>